<dbReference type="SMART" id="SM01012">
    <property type="entry name" value="ANTAR"/>
    <property type="match status" value="1"/>
</dbReference>
<dbReference type="Proteomes" id="UP000767334">
    <property type="component" value="Unassembled WGS sequence"/>
</dbReference>
<dbReference type="InterPro" id="IPR001789">
    <property type="entry name" value="Sig_transdc_resp-reg_receiver"/>
</dbReference>
<dbReference type="PROSITE" id="PS50921">
    <property type="entry name" value="ANTAR"/>
    <property type="match status" value="1"/>
</dbReference>
<dbReference type="SUPFAM" id="SSF52172">
    <property type="entry name" value="CheY-like"/>
    <property type="match status" value="1"/>
</dbReference>
<evidence type="ECO:0000256" key="1">
    <source>
        <dbReference type="ARBA" id="ARBA00018672"/>
    </source>
</evidence>
<dbReference type="InterPro" id="IPR008327">
    <property type="entry name" value="Sig_transdc_resp-reg_antiterm"/>
</dbReference>
<feature type="domain" description="ANTAR" evidence="5">
    <location>
        <begin position="123"/>
        <end position="184"/>
    </location>
</feature>
<evidence type="ECO:0000259" key="5">
    <source>
        <dbReference type="PROSITE" id="PS50921"/>
    </source>
</evidence>
<name>A0ABS2FEE3_9CLOT</name>
<dbReference type="PROSITE" id="PS50110">
    <property type="entry name" value="RESPONSE_REGULATORY"/>
    <property type="match status" value="1"/>
</dbReference>
<feature type="domain" description="Response regulatory" evidence="4">
    <location>
        <begin position="3"/>
        <end position="117"/>
    </location>
</feature>
<proteinExistence type="predicted"/>
<comment type="caution">
    <text evidence="6">The sequence shown here is derived from an EMBL/GenBank/DDBJ whole genome shotgun (WGS) entry which is preliminary data.</text>
</comment>
<comment type="function">
    <text evidence="2">May play the central regulatory role in sporulation. It may be an element of the effector pathway responsible for the activation of sporulation genes in response to nutritional stress. Spo0A may act in concert with spo0H (a sigma factor) to control the expression of some genes that are critical to the sporulation process.</text>
</comment>
<evidence type="ECO:0000313" key="6">
    <source>
        <dbReference type="EMBL" id="MBM6818794.1"/>
    </source>
</evidence>
<sequence length="189" mass="21417">MDNILIVSSSKKGIAFFTEVLSQNSYGNIVTATNGGEARRLLIERDFDLCIINAPLVDEFGEEFARTIVSTGIGQAILIVKADIYDEVSEKVEGDGVITITKPMNRTIFWSALKLANATYNKMCKLKKENNKLLQKIEDIRMIDRAKCILIQYLNMTEAEAHRYIEKQAMDMRSTKRVIAEGILRTYEI</sequence>
<accession>A0ABS2FEE3</accession>
<dbReference type="PIRSF" id="PIRSF036382">
    <property type="entry name" value="RR_antiterm"/>
    <property type="match status" value="1"/>
</dbReference>
<dbReference type="Gene3D" id="3.40.50.2300">
    <property type="match status" value="1"/>
</dbReference>
<comment type="caution">
    <text evidence="3">Lacks conserved residue(s) required for the propagation of feature annotation.</text>
</comment>
<reference evidence="6 7" key="1">
    <citation type="journal article" date="2021" name="Sci. Rep.">
        <title>The distribution of antibiotic resistance genes in chicken gut microbiota commensals.</title>
        <authorList>
            <person name="Juricova H."/>
            <person name="Matiasovicova J."/>
            <person name="Kubasova T."/>
            <person name="Cejkova D."/>
            <person name="Rychlik I."/>
        </authorList>
    </citation>
    <scope>NUCLEOTIDE SEQUENCE [LARGE SCALE GENOMIC DNA]</scope>
    <source>
        <strain evidence="6 7">An435</strain>
    </source>
</reference>
<dbReference type="Pfam" id="PF03861">
    <property type="entry name" value="ANTAR"/>
    <property type="match status" value="1"/>
</dbReference>
<dbReference type="EMBL" id="JACJLL010000023">
    <property type="protein sequence ID" value="MBM6818794.1"/>
    <property type="molecule type" value="Genomic_DNA"/>
</dbReference>
<evidence type="ECO:0000256" key="3">
    <source>
        <dbReference type="PROSITE-ProRule" id="PRU00169"/>
    </source>
</evidence>
<evidence type="ECO:0000256" key="2">
    <source>
        <dbReference type="ARBA" id="ARBA00024867"/>
    </source>
</evidence>
<protein>
    <recommendedName>
        <fullName evidence="1">Stage 0 sporulation protein A homolog</fullName>
    </recommendedName>
</protein>
<keyword evidence="7" id="KW-1185">Reference proteome</keyword>
<dbReference type="RefSeq" id="WP_133013665.1">
    <property type="nucleotide sequence ID" value="NZ_JACJLL010000023.1"/>
</dbReference>
<dbReference type="InterPro" id="IPR011006">
    <property type="entry name" value="CheY-like_superfamily"/>
</dbReference>
<dbReference type="InterPro" id="IPR036388">
    <property type="entry name" value="WH-like_DNA-bd_sf"/>
</dbReference>
<dbReference type="InterPro" id="IPR005561">
    <property type="entry name" value="ANTAR"/>
</dbReference>
<organism evidence="6 7">
    <name type="scientific">Clostridium saudiense</name>
    <dbReference type="NCBI Taxonomy" id="1414720"/>
    <lineage>
        <taxon>Bacteria</taxon>
        <taxon>Bacillati</taxon>
        <taxon>Bacillota</taxon>
        <taxon>Clostridia</taxon>
        <taxon>Eubacteriales</taxon>
        <taxon>Clostridiaceae</taxon>
        <taxon>Clostridium</taxon>
    </lineage>
</organism>
<evidence type="ECO:0000313" key="7">
    <source>
        <dbReference type="Proteomes" id="UP000767334"/>
    </source>
</evidence>
<dbReference type="Gene3D" id="1.10.10.10">
    <property type="entry name" value="Winged helix-like DNA-binding domain superfamily/Winged helix DNA-binding domain"/>
    <property type="match status" value="1"/>
</dbReference>
<evidence type="ECO:0000259" key="4">
    <source>
        <dbReference type="PROSITE" id="PS50110"/>
    </source>
</evidence>
<gene>
    <name evidence="6" type="ORF">H6A19_05485</name>
</gene>